<dbReference type="InterPro" id="IPR036291">
    <property type="entry name" value="NAD(P)-bd_dom_sf"/>
</dbReference>
<dbReference type="InterPro" id="IPR051603">
    <property type="entry name" value="Zinc-ADH_QOR/CCCR"/>
</dbReference>
<keyword evidence="10" id="KW-1185">Reference proteome</keyword>
<comment type="caution">
    <text evidence="9">The sequence shown here is derived from an EMBL/GenBank/DDBJ whole genome shotgun (WGS) entry which is preliminary data.</text>
</comment>
<protein>
    <recommendedName>
        <fullName evidence="6">Zinc-type alcohol dehydrogenase-like protein</fullName>
    </recommendedName>
</protein>
<keyword evidence="6" id="KW-0560">Oxidoreductase</keyword>
<feature type="region of interest" description="Disordered" evidence="7">
    <location>
        <begin position="1"/>
        <end position="30"/>
    </location>
</feature>
<dbReference type="CDD" id="cd08252">
    <property type="entry name" value="AL_MDR"/>
    <property type="match status" value="1"/>
</dbReference>
<dbReference type="SUPFAM" id="SSF51735">
    <property type="entry name" value="NAD(P)-binding Rossmann-fold domains"/>
    <property type="match status" value="1"/>
</dbReference>
<organism evidence="9 10">
    <name type="scientific">Larsenimonas rhizosphaerae</name>
    <dbReference type="NCBI Taxonomy" id="2944682"/>
    <lineage>
        <taxon>Bacteria</taxon>
        <taxon>Pseudomonadati</taxon>
        <taxon>Pseudomonadota</taxon>
        <taxon>Gammaproteobacteria</taxon>
        <taxon>Oceanospirillales</taxon>
        <taxon>Halomonadaceae</taxon>
        <taxon>Larsenimonas</taxon>
    </lineage>
</organism>
<dbReference type="InterPro" id="IPR014182">
    <property type="entry name" value="ADH_Zn_typ-1"/>
</dbReference>
<comment type="subunit">
    <text evidence="2">Homotetramer.</text>
</comment>
<dbReference type="InterPro" id="IPR011032">
    <property type="entry name" value="GroES-like_sf"/>
</dbReference>
<comment type="similarity">
    <text evidence="6">Belongs to the zinc-containing alcohol dehydrogenase family. Quinone oxidoreductase subfamily.</text>
</comment>
<keyword evidence="6" id="KW-0862">Zinc</keyword>
<accession>A0AA42CWY3</accession>
<evidence type="ECO:0000256" key="7">
    <source>
        <dbReference type="SAM" id="MobiDB-lite"/>
    </source>
</evidence>
<dbReference type="GO" id="GO:0005737">
    <property type="term" value="C:cytoplasm"/>
    <property type="evidence" value="ECO:0007669"/>
    <property type="project" value="UniProtKB-SubCell"/>
</dbReference>
<dbReference type="RefSeq" id="WP_265895559.1">
    <property type="nucleotide sequence ID" value="NZ_JAPIVE010000001.1"/>
</dbReference>
<reference evidence="9" key="1">
    <citation type="submission" date="2022-11" db="EMBL/GenBank/DDBJ databases">
        <title>Larsenimonas rhizosphaerae sp. nov., isolated from a tidal mudflat.</title>
        <authorList>
            <person name="Lee S.D."/>
            <person name="Kim I.S."/>
        </authorList>
    </citation>
    <scope>NUCLEOTIDE SEQUENCE</scope>
    <source>
        <strain evidence="9">GH2-1</strain>
    </source>
</reference>
<dbReference type="InterPro" id="IPR013154">
    <property type="entry name" value="ADH-like_N"/>
</dbReference>
<evidence type="ECO:0000256" key="3">
    <source>
        <dbReference type="ARBA" id="ARBA00022490"/>
    </source>
</evidence>
<dbReference type="PROSITE" id="PS01162">
    <property type="entry name" value="QOR_ZETA_CRYSTAL"/>
    <property type="match status" value="1"/>
</dbReference>
<dbReference type="AlphaFoldDB" id="A0AA42CWY3"/>
<keyword evidence="5" id="KW-0694">RNA-binding</keyword>
<dbReference type="InterPro" id="IPR002364">
    <property type="entry name" value="Quin_OxRdtase/zeta-crystal_CS"/>
</dbReference>
<dbReference type="Gene3D" id="3.40.50.720">
    <property type="entry name" value="NAD(P)-binding Rossmann-like Domain"/>
    <property type="match status" value="1"/>
</dbReference>
<dbReference type="PANTHER" id="PTHR44154">
    <property type="entry name" value="QUINONE OXIDOREDUCTASE"/>
    <property type="match status" value="1"/>
</dbReference>
<evidence type="ECO:0000313" key="10">
    <source>
        <dbReference type="Proteomes" id="UP001165678"/>
    </source>
</evidence>
<feature type="domain" description="Enoyl reductase (ER)" evidence="8">
    <location>
        <begin position="12"/>
        <end position="333"/>
    </location>
</feature>
<evidence type="ECO:0000256" key="4">
    <source>
        <dbReference type="ARBA" id="ARBA00022857"/>
    </source>
</evidence>
<sequence length="337" mass="36242">MKAVTTTGSERPTPDSFSISELETPHPGPGELQVRIEAVSVNPVDTKVRAGHLKPIDSPITLGWDACGQVSAVGPDVQGFKNGDRVYYAGDVTRPGCNSEYQCIDHRLVAGAPDSLEPEEAAALPLTALTAWEGLFDKLRLDEGSQAHQGERLLIINGAGGVGSIAIQLARALTGIEVIATASRDMSRQWCESLGAHHVVNHHDLVNDLASQGIDQVDYIFCCHDLNAHWNNMAHLIAPFGGIVAIVETGDAPNITDLQSKSVSLHWEFMFTRSMYAFRPERQGQTLARLAGLVDAGSVRTTLNEIMGPLTPDNLAQTHQRLDDGHAIGKLVLTAIP</sequence>
<dbReference type="EMBL" id="JAPIVE010000001">
    <property type="protein sequence ID" value="MCX2523235.1"/>
    <property type="molecule type" value="Genomic_DNA"/>
</dbReference>
<comment type="subcellular location">
    <subcellularLocation>
        <location evidence="1">Cytoplasm</location>
    </subcellularLocation>
</comment>
<dbReference type="GO" id="GO:0008270">
    <property type="term" value="F:zinc ion binding"/>
    <property type="evidence" value="ECO:0007669"/>
    <property type="project" value="InterPro"/>
</dbReference>
<evidence type="ECO:0000256" key="5">
    <source>
        <dbReference type="ARBA" id="ARBA00022884"/>
    </source>
</evidence>
<dbReference type="InterPro" id="IPR020843">
    <property type="entry name" value="ER"/>
</dbReference>
<dbReference type="PANTHER" id="PTHR44154:SF1">
    <property type="entry name" value="QUINONE OXIDOREDUCTASE"/>
    <property type="match status" value="1"/>
</dbReference>
<dbReference type="NCBIfam" id="TIGR02817">
    <property type="entry name" value="adh_fam_1"/>
    <property type="match status" value="1"/>
</dbReference>
<keyword evidence="3" id="KW-0963">Cytoplasm</keyword>
<gene>
    <name evidence="9" type="ORF">OQ287_03195</name>
</gene>
<dbReference type="SUPFAM" id="SSF50129">
    <property type="entry name" value="GroES-like"/>
    <property type="match status" value="1"/>
</dbReference>
<name>A0AA42CWY3_9GAMM</name>
<dbReference type="Pfam" id="PF13602">
    <property type="entry name" value="ADH_zinc_N_2"/>
    <property type="match status" value="1"/>
</dbReference>
<evidence type="ECO:0000313" key="9">
    <source>
        <dbReference type="EMBL" id="MCX2523235.1"/>
    </source>
</evidence>
<evidence type="ECO:0000256" key="6">
    <source>
        <dbReference type="RuleBase" id="RU364000"/>
    </source>
</evidence>
<dbReference type="SMART" id="SM00829">
    <property type="entry name" value="PKS_ER"/>
    <property type="match status" value="1"/>
</dbReference>
<dbReference type="GO" id="GO:0003723">
    <property type="term" value="F:RNA binding"/>
    <property type="evidence" value="ECO:0007669"/>
    <property type="project" value="UniProtKB-KW"/>
</dbReference>
<dbReference type="Proteomes" id="UP001165678">
    <property type="component" value="Unassembled WGS sequence"/>
</dbReference>
<dbReference type="Gene3D" id="3.90.180.10">
    <property type="entry name" value="Medium-chain alcohol dehydrogenases, catalytic domain"/>
    <property type="match status" value="1"/>
</dbReference>
<evidence type="ECO:0000256" key="2">
    <source>
        <dbReference type="ARBA" id="ARBA00011881"/>
    </source>
</evidence>
<evidence type="ECO:0000256" key="1">
    <source>
        <dbReference type="ARBA" id="ARBA00004496"/>
    </source>
</evidence>
<dbReference type="Pfam" id="PF08240">
    <property type="entry name" value="ADH_N"/>
    <property type="match status" value="1"/>
</dbReference>
<feature type="compositionally biased region" description="Polar residues" evidence="7">
    <location>
        <begin position="1"/>
        <end position="21"/>
    </location>
</feature>
<evidence type="ECO:0000259" key="8">
    <source>
        <dbReference type="SMART" id="SM00829"/>
    </source>
</evidence>
<keyword evidence="4" id="KW-0521">NADP</keyword>
<dbReference type="GO" id="GO:0016491">
    <property type="term" value="F:oxidoreductase activity"/>
    <property type="evidence" value="ECO:0007669"/>
    <property type="project" value="UniProtKB-KW"/>
</dbReference>
<proteinExistence type="inferred from homology"/>
<keyword evidence="6" id="KW-0479">Metal-binding</keyword>